<dbReference type="Gene3D" id="3.30.428.10">
    <property type="entry name" value="HIT-like"/>
    <property type="match status" value="1"/>
</dbReference>
<evidence type="ECO:0000313" key="4">
    <source>
        <dbReference type="Proteomes" id="UP000053110"/>
    </source>
</evidence>
<name>A0A656KL61_BLUGR</name>
<dbReference type="GO" id="GO:0000340">
    <property type="term" value="F:RNA 7-methylguanosine cap binding"/>
    <property type="evidence" value="ECO:0007669"/>
    <property type="project" value="TreeGrafter"/>
</dbReference>
<evidence type="ECO:0000313" key="3">
    <source>
        <dbReference type="EMBL" id="EPQ64903.1"/>
    </source>
</evidence>
<dbReference type="AlphaFoldDB" id="A0A656KL61"/>
<feature type="active site" description="Nucleophile" evidence="2">
    <location>
        <position position="263"/>
    </location>
</feature>
<evidence type="ECO:0000256" key="2">
    <source>
        <dbReference type="PIRSR" id="PIRSR028973-1"/>
    </source>
</evidence>
<dbReference type="Proteomes" id="UP000053110">
    <property type="component" value="Unassembled WGS sequence"/>
</dbReference>
<dbReference type="FunFam" id="3.30.428.10:FF:000016">
    <property type="entry name" value="Scavenger mRNA decapping enzyme"/>
    <property type="match status" value="1"/>
</dbReference>
<dbReference type="GO" id="GO:0016787">
    <property type="term" value="F:hydrolase activity"/>
    <property type="evidence" value="ECO:0007669"/>
    <property type="project" value="UniProtKB-KW"/>
</dbReference>
<proteinExistence type="inferred from homology"/>
<evidence type="ECO:0000256" key="1">
    <source>
        <dbReference type="ARBA" id="ARBA00010208"/>
    </source>
</evidence>
<dbReference type="GO" id="GO:0000932">
    <property type="term" value="C:P-body"/>
    <property type="evidence" value="ECO:0007669"/>
    <property type="project" value="TreeGrafter"/>
</dbReference>
<dbReference type="PANTHER" id="PTHR12978:SF0">
    <property type="entry name" value="M7GPPPX DIPHOSPHATASE"/>
    <property type="match status" value="1"/>
</dbReference>
<dbReference type="InterPro" id="IPR036265">
    <property type="entry name" value="HIT-like_sf"/>
</dbReference>
<dbReference type="GO" id="GO:0005634">
    <property type="term" value="C:nucleus"/>
    <property type="evidence" value="ECO:0007669"/>
    <property type="project" value="TreeGrafter"/>
</dbReference>
<accession>A0A656KL61</accession>
<dbReference type="SUPFAM" id="SSF54197">
    <property type="entry name" value="HIT-like"/>
    <property type="match status" value="1"/>
</dbReference>
<dbReference type="Pfam" id="PF05652">
    <property type="entry name" value="DcpS"/>
    <property type="match status" value="1"/>
</dbReference>
<dbReference type="Gene3D" id="3.30.200.40">
    <property type="entry name" value="Scavenger mRNA decapping enzyme, N-terminal domain"/>
    <property type="match status" value="1"/>
</dbReference>
<keyword evidence="3" id="KW-0378">Hydrolase</keyword>
<dbReference type="OrthoDB" id="10264956at2759"/>
<protein>
    <submittedName>
        <fullName evidence="3">Hydrolase</fullName>
    </submittedName>
</protein>
<reference evidence="4" key="1">
    <citation type="journal article" date="2013" name="Nat. Genet.">
        <title>The wheat powdery mildew genome shows the unique evolution of an obligate biotroph.</title>
        <authorList>
            <person name="Wicker T."/>
            <person name="Oberhaensli S."/>
            <person name="Parlange F."/>
            <person name="Buchmann J.P."/>
            <person name="Shatalina M."/>
            <person name="Roffler S."/>
            <person name="Ben-David R."/>
            <person name="Dolezel J."/>
            <person name="Simkova H."/>
            <person name="Schulze-Lefert P."/>
            <person name="Spanu P.D."/>
            <person name="Bruggmann R."/>
            <person name="Amselem J."/>
            <person name="Quesneville H."/>
            <person name="Ver Loren van Themaat E."/>
            <person name="Paape T."/>
            <person name="Shimizu K.K."/>
            <person name="Keller B."/>
        </authorList>
    </citation>
    <scope>NUCLEOTIDE SEQUENCE [LARGE SCALE GENOMIC DNA]</scope>
    <source>
        <strain evidence="4">96224</strain>
    </source>
</reference>
<dbReference type="InterPro" id="IPR008594">
    <property type="entry name" value="DcpS/DCS2"/>
</dbReference>
<dbReference type="InterPro" id="IPR011145">
    <property type="entry name" value="Scavenger_mRNA_decap_enz_N"/>
</dbReference>
<dbReference type="SUPFAM" id="SSF102860">
    <property type="entry name" value="mRNA decapping enzyme DcpS N-terminal domain"/>
    <property type="match status" value="1"/>
</dbReference>
<gene>
    <name evidence="3" type="ORF">BGT96224_1284</name>
</gene>
<dbReference type="GO" id="GO:0000290">
    <property type="term" value="P:deadenylation-dependent decapping of nuclear-transcribed mRNA"/>
    <property type="evidence" value="ECO:0007669"/>
    <property type="project" value="InterPro"/>
</dbReference>
<dbReference type="Pfam" id="PF11969">
    <property type="entry name" value="DcpS_C"/>
    <property type="match status" value="1"/>
</dbReference>
<dbReference type="PANTHER" id="PTHR12978">
    <property type="entry name" value="HISTIDINE TRIAD HIT PROTEIN MEMBER"/>
    <property type="match status" value="1"/>
</dbReference>
<organism evidence="3 4">
    <name type="scientific">Blumeria graminis f. sp. tritici 96224</name>
    <dbReference type="NCBI Taxonomy" id="1268274"/>
    <lineage>
        <taxon>Eukaryota</taxon>
        <taxon>Fungi</taxon>
        <taxon>Dikarya</taxon>
        <taxon>Ascomycota</taxon>
        <taxon>Pezizomycotina</taxon>
        <taxon>Leotiomycetes</taxon>
        <taxon>Erysiphales</taxon>
        <taxon>Erysiphaceae</taxon>
        <taxon>Blumeria</taxon>
    </lineage>
</organism>
<dbReference type="EMBL" id="KE375048">
    <property type="protein sequence ID" value="EPQ64903.1"/>
    <property type="molecule type" value="Genomic_DNA"/>
</dbReference>
<sequence length="338" mass="38837">MAIPTSDDMTLLSQFELEKVLNQAKLSILDQAGLRTILLGNIRSESALLILERAAFPSMPALLSQIPAALINLTSLGVNEIYHWYLANSPSPPSKVASSLSESTADIKINLIYPCTEQHIKKYSKQSFRMIGETPQIYHNYVQPFILRKRQEGHLTWVWNIIEGKTEVENVIYRTPQNPENIEGFLLLPDLNWDRKTMENLHLLGLVERRDLWTLRDLKKKHVGWLKNMRKNLINETLIKYEGLEVDQLILYVHYQPTYYHFHIHIVHIALEAGVTQAVGKAIGLEIIIEQLEHMNGDQELGMDSLTLHYRIGEASELWTEIFEPIKTGEICKDPLPQ</sequence>
<dbReference type="PIRSF" id="PIRSF028973">
    <property type="entry name" value="Scavenger_mRNA_decap_enz"/>
    <property type="match status" value="1"/>
</dbReference>
<comment type="similarity">
    <text evidence="1">Belongs to the HIT family.</text>
</comment>